<dbReference type="Pfam" id="PF13439">
    <property type="entry name" value="Glyco_transf_4"/>
    <property type="match status" value="1"/>
</dbReference>
<reference evidence="4 5" key="1">
    <citation type="submission" date="2009-01" db="EMBL/GenBank/DDBJ databases">
        <title>Complete sequence of Geobacter sp. FRC-32.</title>
        <authorList>
            <consortium name="US DOE Joint Genome Institute"/>
            <person name="Lucas S."/>
            <person name="Copeland A."/>
            <person name="Lapidus A."/>
            <person name="Glavina del Rio T."/>
            <person name="Dalin E."/>
            <person name="Tice H."/>
            <person name="Bruce D."/>
            <person name="Goodwin L."/>
            <person name="Pitluck S."/>
            <person name="Saunders E."/>
            <person name="Brettin T."/>
            <person name="Detter J.C."/>
            <person name="Han C."/>
            <person name="Larimer F."/>
            <person name="Land M."/>
            <person name="Hauser L."/>
            <person name="Kyrpides N."/>
            <person name="Ovchinnikova G."/>
            <person name="Kostka J."/>
            <person name="Richardson P."/>
        </authorList>
    </citation>
    <scope>NUCLEOTIDE SEQUENCE [LARGE SCALE GENOMIC DNA]</scope>
    <source>
        <strain evidence="5">DSM 22248 / JCM 15807 / FRC-32</strain>
    </source>
</reference>
<dbReference type="SUPFAM" id="SSF53756">
    <property type="entry name" value="UDP-Glycosyltransferase/glycogen phosphorylase"/>
    <property type="match status" value="1"/>
</dbReference>
<dbReference type="AlphaFoldDB" id="B9M2W1"/>
<dbReference type="InterPro" id="IPR028098">
    <property type="entry name" value="Glyco_trans_4-like_N"/>
</dbReference>
<evidence type="ECO:0000259" key="2">
    <source>
        <dbReference type="Pfam" id="PF00534"/>
    </source>
</evidence>
<dbReference type="RefSeq" id="WP_012648035.1">
    <property type="nucleotide sequence ID" value="NC_011979.1"/>
</dbReference>
<dbReference type="Proteomes" id="UP000007721">
    <property type="component" value="Chromosome"/>
</dbReference>
<dbReference type="Pfam" id="PF00534">
    <property type="entry name" value="Glycos_transf_1"/>
    <property type="match status" value="1"/>
</dbReference>
<gene>
    <name evidence="4" type="ordered locus">Geob_2964</name>
</gene>
<dbReference type="eggNOG" id="COG0438">
    <property type="taxonomic scope" value="Bacteria"/>
</dbReference>
<dbReference type="CAZy" id="GT4">
    <property type="family name" value="Glycosyltransferase Family 4"/>
</dbReference>
<organism evidence="4 5">
    <name type="scientific">Geotalea daltonii (strain DSM 22248 / JCM 15807 / FRC-32)</name>
    <name type="common">Geobacter daltonii</name>
    <dbReference type="NCBI Taxonomy" id="316067"/>
    <lineage>
        <taxon>Bacteria</taxon>
        <taxon>Pseudomonadati</taxon>
        <taxon>Thermodesulfobacteriota</taxon>
        <taxon>Desulfuromonadia</taxon>
        <taxon>Geobacterales</taxon>
        <taxon>Geobacteraceae</taxon>
        <taxon>Geotalea</taxon>
    </lineage>
</organism>
<dbReference type="KEGG" id="geo:Geob_2964"/>
<dbReference type="EMBL" id="CP001390">
    <property type="protein sequence ID" value="ACM21307.1"/>
    <property type="molecule type" value="Genomic_DNA"/>
</dbReference>
<dbReference type="InterPro" id="IPR001296">
    <property type="entry name" value="Glyco_trans_1"/>
</dbReference>
<protein>
    <submittedName>
        <fullName evidence="4">Glycosyltransferase, YqgM-like family</fullName>
    </submittedName>
</protein>
<accession>B9M2W1</accession>
<dbReference type="GO" id="GO:0016757">
    <property type="term" value="F:glycosyltransferase activity"/>
    <property type="evidence" value="ECO:0007669"/>
    <property type="project" value="InterPro"/>
</dbReference>
<evidence type="ECO:0000259" key="3">
    <source>
        <dbReference type="Pfam" id="PF13439"/>
    </source>
</evidence>
<dbReference type="CDD" id="cd03801">
    <property type="entry name" value="GT4_PimA-like"/>
    <property type="match status" value="1"/>
</dbReference>
<dbReference type="Gene3D" id="3.40.50.2000">
    <property type="entry name" value="Glycogen Phosphorylase B"/>
    <property type="match status" value="2"/>
</dbReference>
<dbReference type="PANTHER" id="PTHR46401:SF2">
    <property type="entry name" value="GLYCOSYLTRANSFERASE WBBK-RELATED"/>
    <property type="match status" value="1"/>
</dbReference>
<feature type="domain" description="Glycosyltransferase subfamily 4-like N-terminal" evidence="3">
    <location>
        <begin position="140"/>
        <end position="185"/>
    </location>
</feature>
<sequence>MAAIHMVTQEKSSSGLPVYLRNGLTGNGHEVNFIDAQSCLLPKISVLLQSFHPNKKKWFHRRSMLGTYSVAAWHRNTRINGALLDRVLKPEDKILQIGGLYAPHPASTGLEYYLFFTYTMKLAYRDGYSPWIPEPWEREAVVELETRLYSEAKHIFVASKFVRRHLIAEYGIPADRITVAGMGVDDFFVRNMRILLPEKPAKKCLFVGYTFHLKGGPDVLMAFTLARKYVPDLELTIIGPNYTEDMDQEGVRHVGAVRDRQELLDYYRSADLFLLPSRCDSFGFVFLEAMTQGLVCVGSNMNAMPEIITDGETGFIVEPGDHIRMAELIVTFYQNSHLRTSMGNRARERVLERFTWPRVVEIMEREIFR</sequence>
<feature type="domain" description="Glycosyl transferase family 1" evidence="2">
    <location>
        <begin position="196"/>
        <end position="349"/>
    </location>
</feature>
<evidence type="ECO:0000256" key="1">
    <source>
        <dbReference type="ARBA" id="ARBA00022679"/>
    </source>
</evidence>
<dbReference type="PANTHER" id="PTHR46401">
    <property type="entry name" value="GLYCOSYLTRANSFERASE WBBK-RELATED"/>
    <property type="match status" value="1"/>
</dbReference>
<dbReference type="HOGENOM" id="CLU_009583_40_0_7"/>
<dbReference type="GO" id="GO:0009103">
    <property type="term" value="P:lipopolysaccharide biosynthetic process"/>
    <property type="evidence" value="ECO:0007669"/>
    <property type="project" value="TreeGrafter"/>
</dbReference>
<keyword evidence="5" id="KW-1185">Reference proteome</keyword>
<evidence type="ECO:0000313" key="4">
    <source>
        <dbReference type="EMBL" id="ACM21307.1"/>
    </source>
</evidence>
<dbReference type="STRING" id="316067.Geob_2964"/>
<evidence type="ECO:0000313" key="5">
    <source>
        <dbReference type="Proteomes" id="UP000007721"/>
    </source>
</evidence>
<name>B9M2W1_GEODF</name>
<proteinExistence type="predicted"/>
<keyword evidence="1 4" id="KW-0808">Transferase</keyword>
<dbReference type="OrthoDB" id="9767517at2"/>